<name>A0A4S8H7A0_9BACT</name>
<dbReference type="OrthoDB" id="9811281at2"/>
<gene>
    <name evidence="8" type="ORF">FAM09_29405</name>
</gene>
<keyword evidence="6" id="KW-0472">Membrane</keyword>
<dbReference type="EMBL" id="STFF01000015">
    <property type="protein sequence ID" value="THU30720.1"/>
    <property type="molecule type" value="Genomic_DNA"/>
</dbReference>
<dbReference type="InterPro" id="IPR032858">
    <property type="entry name" value="CcoP_N"/>
</dbReference>
<dbReference type="Pfam" id="PF14715">
    <property type="entry name" value="FixP_N"/>
    <property type="match status" value="1"/>
</dbReference>
<evidence type="ECO:0000313" key="8">
    <source>
        <dbReference type="EMBL" id="THU30720.1"/>
    </source>
</evidence>
<dbReference type="GO" id="GO:0009055">
    <property type="term" value="F:electron transfer activity"/>
    <property type="evidence" value="ECO:0007669"/>
    <property type="project" value="InterPro"/>
</dbReference>
<dbReference type="InterPro" id="IPR036909">
    <property type="entry name" value="Cyt_c-like_dom_sf"/>
</dbReference>
<dbReference type="InterPro" id="IPR050597">
    <property type="entry name" value="Cytochrome_c_Oxidase_Subunit"/>
</dbReference>
<evidence type="ECO:0000259" key="7">
    <source>
        <dbReference type="PROSITE" id="PS51007"/>
    </source>
</evidence>
<reference evidence="8 9" key="1">
    <citation type="submission" date="2019-04" db="EMBL/GenBank/DDBJ databases">
        <title>Niastella caeni sp. nov., isolated from activated sludge.</title>
        <authorList>
            <person name="Sheng M."/>
        </authorList>
    </citation>
    <scope>NUCLEOTIDE SEQUENCE [LARGE SCALE GENOMIC DNA]</scope>
    <source>
        <strain evidence="8 9">HX-2-15</strain>
    </source>
</reference>
<keyword evidence="6" id="KW-0812">Transmembrane</keyword>
<evidence type="ECO:0000256" key="6">
    <source>
        <dbReference type="SAM" id="Phobius"/>
    </source>
</evidence>
<feature type="transmembrane region" description="Helical" evidence="6">
    <location>
        <begin position="49"/>
        <end position="79"/>
    </location>
</feature>
<protein>
    <submittedName>
        <fullName evidence="8">C-type cytochrome</fullName>
    </submittedName>
</protein>
<evidence type="ECO:0000256" key="2">
    <source>
        <dbReference type="ARBA" id="ARBA00022723"/>
    </source>
</evidence>
<dbReference type="SUPFAM" id="SSF46626">
    <property type="entry name" value="Cytochrome c"/>
    <property type="match status" value="1"/>
</dbReference>
<comment type="caution">
    <text evidence="8">The sequence shown here is derived from an EMBL/GenBank/DDBJ whole genome shotgun (WGS) entry which is preliminary data.</text>
</comment>
<dbReference type="InterPro" id="IPR038414">
    <property type="entry name" value="CcoP_N_sf"/>
</dbReference>
<dbReference type="Gene3D" id="6.10.280.130">
    <property type="match status" value="1"/>
</dbReference>
<dbReference type="RefSeq" id="WP_136580752.1">
    <property type="nucleotide sequence ID" value="NZ_STFF01000015.1"/>
</dbReference>
<dbReference type="PANTHER" id="PTHR33751">
    <property type="entry name" value="CBB3-TYPE CYTOCHROME C OXIDASE SUBUNIT FIXP"/>
    <property type="match status" value="1"/>
</dbReference>
<evidence type="ECO:0000256" key="5">
    <source>
        <dbReference type="SAM" id="MobiDB-lite"/>
    </source>
</evidence>
<dbReference type="GO" id="GO:0020037">
    <property type="term" value="F:heme binding"/>
    <property type="evidence" value="ECO:0007669"/>
    <property type="project" value="InterPro"/>
</dbReference>
<evidence type="ECO:0000256" key="3">
    <source>
        <dbReference type="ARBA" id="ARBA00023004"/>
    </source>
</evidence>
<sequence>MSGIYWYKRLGNKIYKTLLAAVILLLTAPAVMANGGSQLPKESSIYDPFVITMIIIMLILLLIIVLLANVLLGAAGYYFQKEKEREQQKAGTTTAVTATTLALLLLAAPAMAQDTNTAAATAEAAVSYGGLSATAFYFMAGVMGIELLVIFVLLYQLRLFVGKEKQRLAATPVAEQKPRISIWDKLNKFRPVEQEEQIDLGHEYDGIRELDNRLPPWWLYGFYVSIIFAAVYLWRYHVSHTAPLSEQELQIAMTQAEEQKALYLKRSANNVDENTVKVLTEAADVAGGEKVYKQNCAACHGKAGEGIVGPNLTDDYWLHGGSIQAIFKSIKYGWPEKGMRSWKDDLSPVQVAQVSSYIKSIKGSNPPNAKAKQGELYQEAAGGQKSDTLSNKVATISEK</sequence>
<accession>A0A4S8H7A0</accession>
<feature type="transmembrane region" description="Helical" evidence="6">
    <location>
        <begin position="217"/>
        <end position="234"/>
    </location>
</feature>
<dbReference type="InterPro" id="IPR009056">
    <property type="entry name" value="Cyt_c-like_dom"/>
</dbReference>
<keyword evidence="3 4" id="KW-0408">Iron</keyword>
<dbReference type="Pfam" id="PF13442">
    <property type="entry name" value="Cytochrome_CBB3"/>
    <property type="match status" value="1"/>
</dbReference>
<evidence type="ECO:0000256" key="4">
    <source>
        <dbReference type="PROSITE-ProRule" id="PRU00433"/>
    </source>
</evidence>
<dbReference type="AlphaFoldDB" id="A0A4S8H7A0"/>
<keyword evidence="1 4" id="KW-0349">Heme</keyword>
<keyword evidence="2 4" id="KW-0479">Metal-binding</keyword>
<keyword evidence="6" id="KW-1133">Transmembrane helix</keyword>
<evidence type="ECO:0000313" key="9">
    <source>
        <dbReference type="Proteomes" id="UP000306918"/>
    </source>
</evidence>
<feature type="domain" description="Cytochrome c" evidence="7">
    <location>
        <begin position="283"/>
        <end position="362"/>
    </location>
</feature>
<keyword evidence="9" id="KW-1185">Reference proteome</keyword>
<organism evidence="8 9">
    <name type="scientific">Niastella caeni</name>
    <dbReference type="NCBI Taxonomy" id="2569763"/>
    <lineage>
        <taxon>Bacteria</taxon>
        <taxon>Pseudomonadati</taxon>
        <taxon>Bacteroidota</taxon>
        <taxon>Chitinophagia</taxon>
        <taxon>Chitinophagales</taxon>
        <taxon>Chitinophagaceae</taxon>
        <taxon>Niastella</taxon>
    </lineage>
</organism>
<proteinExistence type="predicted"/>
<dbReference type="PANTHER" id="PTHR33751:SF1">
    <property type="entry name" value="CBB3-TYPE CYTOCHROME C OXIDASE SUBUNIT FIXP"/>
    <property type="match status" value="1"/>
</dbReference>
<dbReference type="GO" id="GO:0046872">
    <property type="term" value="F:metal ion binding"/>
    <property type="evidence" value="ECO:0007669"/>
    <property type="project" value="UniProtKB-KW"/>
</dbReference>
<feature type="transmembrane region" description="Helical" evidence="6">
    <location>
        <begin position="135"/>
        <end position="157"/>
    </location>
</feature>
<feature type="region of interest" description="Disordered" evidence="5">
    <location>
        <begin position="361"/>
        <end position="383"/>
    </location>
</feature>
<feature type="transmembrane region" description="Helical" evidence="6">
    <location>
        <begin position="91"/>
        <end position="112"/>
    </location>
</feature>
<evidence type="ECO:0000256" key="1">
    <source>
        <dbReference type="ARBA" id="ARBA00022617"/>
    </source>
</evidence>
<dbReference type="Gene3D" id="1.10.760.10">
    <property type="entry name" value="Cytochrome c-like domain"/>
    <property type="match status" value="1"/>
</dbReference>
<dbReference type="Proteomes" id="UP000306918">
    <property type="component" value="Unassembled WGS sequence"/>
</dbReference>
<dbReference type="PROSITE" id="PS51007">
    <property type="entry name" value="CYTC"/>
    <property type="match status" value="1"/>
</dbReference>